<reference evidence="2 3" key="1">
    <citation type="submission" date="2023-08" db="EMBL/GenBank/DDBJ databases">
        <title>The draft genome sequence of Paracraurococcus sp. LOR1-02.</title>
        <authorList>
            <person name="Kingkaew E."/>
            <person name="Tanasupawat S."/>
        </authorList>
    </citation>
    <scope>NUCLEOTIDE SEQUENCE [LARGE SCALE GENOMIC DNA]</scope>
    <source>
        <strain evidence="2 3">LOR1-02</strain>
    </source>
</reference>
<keyword evidence="3" id="KW-1185">Reference proteome</keyword>
<organism evidence="2 3">
    <name type="scientific">Paracraurococcus lichenis</name>
    <dbReference type="NCBI Taxonomy" id="3064888"/>
    <lineage>
        <taxon>Bacteria</taxon>
        <taxon>Pseudomonadati</taxon>
        <taxon>Pseudomonadota</taxon>
        <taxon>Alphaproteobacteria</taxon>
        <taxon>Acetobacterales</taxon>
        <taxon>Roseomonadaceae</taxon>
        <taxon>Paracraurococcus</taxon>
    </lineage>
</organism>
<evidence type="ECO:0000313" key="2">
    <source>
        <dbReference type="EMBL" id="MDO9706999.1"/>
    </source>
</evidence>
<sequence>MDARLSAAEASYLLPAATNAQQERAQALRLEAAEAHQAQLAQAGRRMLARLGDTVFGWVARARIRAELNSLSDRELADIGLSRGDIEHVLHRQGSQAA</sequence>
<accession>A0ABT9DSX0</accession>
<evidence type="ECO:0000313" key="3">
    <source>
        <dbReference type="Proteomes" id="UP001243009"/>
    </source>
</evidence>
<feature type="domain" description="YjiS-like" evidence="1">
    <location>
        <begin position="55"/>
        <end position="87"/>
    </location>
</feature>
<name>A0ABT9DSX0_9PROT</name>
<proteinExistence type="predicted"/>
<dbReference type="Proteomes" id="UP001243009">
    <property type="component" value="Unassembled WGS sequence"/>
</dbReference>
<dbReference type="Pfam" id="PF06568">
    <property type="entry name" value="YjiS-like"/>
    <property type="match status" value="1"/>
</dbReference>
<dbReference type="RefSeq" id="WP_305101865.1">
    <property type="nucleotide sequence ID" value="NZ_JAUTWS010000001.1"/>
</dbReference>
<dbReference type="EMBL" id="JAUTWS010000001">
    <property type="protein sequence ID" value="MDO9706999.1"/>
    <property type="molecule type" value="Genomic_DNA"/>
</dbReference>
<evidence type="ECO:0000259" key="1">
    <source>
        <dbReference type="Pfam" id="PF06568"/>
    </source>
</evidence>
<dbReference type="InterPro" id="IPR009506">
    <property type="entry name" value="YjiS-like"/>
</dbReference>
<comment type="caution">
    <text evidence="2">The sequence shown here is derived from an EMBL/GenBank/DDBJ whole genome shotgun (WGS) entry which is preliminary data.</text>
</comment>
<protein>
    <submittedName>
        <fullName evidence="2">DUF1127 domain-containing protein</fullName>
    </submittedName>
</protein>
<gene>
    <name evidence="2" type="ORF">Q7A36_01505</name>
</gene>